<evidence type="ECO:0000313" key="3">
    <source>
        <dbReference type="Proteomes" id="UP000011761"/>
    </source>
</evidence>
<evidence type="ECO:0000313" key="2">
    <source>
        <dbReference type="EMBL" id="EMD00043.1"/>
    </source>
</evidence>
<proteinExistence type="predicted"/>
<feature type="compositionally biased region" description="Polar residues" evidence="1">
    <location>
        <begin position="45"/>
        <end position="56"/>
    </location>
</feature>
<sequence>MPYISGAPDSRDVSASVMLRHPLEPISDVPLQGYRDADDLGLRGSTGSSGDSPRSK</sequence>
<reference evidence="2 3" key="1">
    <citation type="journal article" date="2012" name="PLoS Pathog.">
        <title>Diverse lifestyles and strategies of plant pathogenesis encoded in the genomes of eighteen Dothideomycetes fungi.</title>
        <authorList>
            <person name="Ohm R.A."/>
            <person name="Feau N."/>
            <person name="Henrissat B."/>
            <person name="Schoch C.L."/>
            <person name="Horwitz B.A."/>
            <person name="Barry K.W."/>
            <person name="Condon B.J."/>
            <person name="Copeland A.C."/>
            <person name="Dhillon B."/>
            <person name="Glaser F."/>
            <person name="Hesse C.N."/>
            <person name="Kosti I."/>
            <person name="LaButti K."/>
            <person name="Lindquist E.A."/>
            <person name="Lucas S."/>
            <person name="Salamov A.A."/>
            <person name="Bradshaw R.E."/>
            <person name="Ciuffetti L."/>
            <person name="Hamelin R.C."/>
            <person name="Kema G.H.J."/>
            <person name="Lawrence C."/>
            <person name="Scott J.A."/>
            <person name="Spatafora J.W."/>
            <person name="Turgeon B.G."/>
            <person name="de Wit P.J.G.M."/>
            <person name="Zhong S."/>
            <person name="Goodwin S.B."/>
            <person name="Grigoriev I.V."/>
        </authorList>
    </citation>
    <scope>NUCLEOTIDE SEQUENCE [LARGE SCALE GENOMIC DNA]</scope>
    <source>
        <strain evidence="2 3">UAMH 10762</strain>
    </source>
</reference>
<name>M2LZE2_BAUPA</name>
<dbReference type="GeneID" id="19112904"/>
<accession>M2LZE2</accession>
<keyword evidence="3" id="KW-1185">Reference proteome</keyword>
<evidence type="ECO:0000256" key="1">
    <source>
        <dbReference type="SAM" id="MobiDB-lite"/>
    </source>
</evidence>
<dbReference type="Proteomes" id="UP000011761">
    <property type="component" value="Unassembled WGS sequence"/>
</dbReference>
<dbReference type="KEGG" id="bcom:BAUCODRAFT_362128"/>
<feature type="region of interest" description="Disordered" evidence="1">
    <location>
        <begin position="23"/>
        <end position="56"/>
    </location>
</feature>
<dbReference type="HOGENOM" id="CLU_3013844_0_0_1"/>
<protein>
    <submittedName>
        <fullName evidence="2">Uncharacterized protein</fullName>
    </submittedName>
</protein>
<dbReference type="RefSeq" id="XP_007672543.1">
    <property type="nucleotide sequence ID" value="XM_007674353.1"/>
</dbReference>
<dbReference type="EMBL" id="KB445551">
    <property type="protein sequence ID" value="EMD00043.1"/>
    <property type="molecule type" value="Genomic_DNA"/>
</dbReference>
<dbReference type="AlphaFoldDB" id="M2LZE2"/>
<organism evidence="2 3">
    <name type="scientific">Baudoinia panamericana (strain UAMH 10762)</name>
    <name type="common">Angels' share fungus</name>
    <name type="synonym">Baudoinia compniacensis (strain UAMH 10762)</name>
    <dbReference type="NCBI Taxonomy" id="717646"/>
    <lineage>
        <taxon>Eukaryota</taxon>
        <taxon>Fungi</taxon>
        <taxon>Dikarya</taxon>
        <taxon>Ascomycota</taxon>
        <taxon>Pezizomycotina</taxon>
        <taxon>Dothideomycetes</taxon>
        <taxon>Dothideomycetidae</taxon>
        <taxon>Mycosphaerellales</taxon>
        <taxon>Teratosphaeriaceae</taxon>
        <taxon>Baudoinia</taxon>
    </lineage>
</organism>
<gene>
    <name evidence="2" type="ORF">BAUCODRAFT_362128</name>
</gene>